<dbReference type="Pfam" id="PF12690">
    <property type="entry name" value="BsuPI"/>
    <property type="match status" value="1"/>
</dbReference>
<dbReference type="Proteomes" id="UP000676456">
    <property type="component" value="Unassembled WGS sequence"/>
</dbReference>
<dbReference type="AlphaFoldDB" id="A0A942UH32"/>
<organism evidence="2 3">
    <name type="scientific">Lederbergia citrea</name>
    <dbReference type="NCBI Taxonomy" id="2833581"/>
    <lineage>
        <taxon>Bacteria</taxon>
        <taxon>Bacillati</taxon>
        <taxon>Bacillota</taxon>
        <taxon>Bacilli</taxon>
        <taxon>Bacillales</taxon>
        <taxon>Bacillaceae</taxon>
        <taxon>Lederbergia</taxon>
    </lineage>
</organism>
<proteinExistence type="predicted"/>
<comment type="caution">
    <text evidence="2">The sequence shown here is derived from an EMBL/GenBank/DDBJ whole genome shotgun (WGS) entry which is preliminary data.</text>
</comment>
<feature type="domain" description="Intracellular proteinase inhibitor BsuPI" evidence="1">
    <location>
        <begin position="3"/>
        <end position="101"/>
    </location>
</feature>
<evidence type="ECO:0000313" key="2">
    <source>
        <dbReference type="EMBL" id="MBS4221320.1"/>
    </source>
</evidence>
<dbReference type="InterPro" id="IPR038144">
    <property type="entry name" value="IPI"/>
</dbReference>
<accession>A0A942UH32</accession>
<dbReference type="Gene3D" id="2.60.40.2360">
    <property type="entry name" value="Intracellular proteinase inhibitor BsuPI"/>
    <property type="match status" value="1"/>
</dbReference>
<dbReference type="InterPro" id="IPR020481">
    <property type="entry name" value="Intracell_prot_inh_BsuPI"/>
</dbReference>
<evidence type="ECO:0000313" key="3">
    <source>
        <dbReference type="Proteomes" id="UP000676456"/>
    </source>
</evidence>
<dbReference type="EMBL" id="JAGYPN010000001">
    <property type="protein sequence ID" value="MBS4221320.1"/>
    <property type="molecule type" value="Genomic_DNA"/>
</dbReference>
<keyword evidence="3" id="KW-1185">Reference proteome</keyword>
<dbReference type="RefSeq" id="WP_213096358.1">
    <property type="nucleotide sequence ID" value="NZ_JAGYPH010000001.1"/>
</dbReference>
<evidence type="ECO:0000259" key="1">
    <source>
        <dbReference type="Pfam" id="PF12690"/>
    </source>
</evidence>
<reference evidence="2 3" key="1">
    <citation type="submission" date="2021-05" db="EMBL/GenBank/DDBJ databases">
        <title>Novel Bacillus species.</title>
        <authorList>
            <person name="Liu G."/>
        </authorList>
    </citation>
    <scope>NUCLEOTIDE SEQUENCE [LARGE SCALE GENOMIC DNA]</scope>
    <source>
        <strain evidence="2 3">FJAT-49682</strain>
    </source>
</reference>
<name>A0A942UH32_9BACI</name>
<gene>
    <name evidence="2" type="ORF">KHA91_00940</name>
</gene>
<sequence>MINFRVTVNVEKNEAKFIFTAINQTNAELVLEFSTSQIFDFIIFNSDGQIIYQFSDGMFFLQAFQYVEIPKGQEKIWKAKWNYQKGSKRVDPGEYVVEAFLIPSRINGERVKQKITASAKFHIPE</sequence>
<protein>
    <recommendedName>
        <fullName evidence="1">Intracellular proteinase inhibitor BsuPI domain-containing protein</fullName>
    </recommendedName>
</protein>